<keyword evidence="1" id="KW-0677">Repeat</keyword>
<feature type="domain" description="SIS" evidence="2">
    <location>
        <begin position="29"/>
        <end position="172"/>
    </location>
</feature>
<evidence type="ECO:0000313" key="3">
    <source>
        <dbReference type="EMBL" id="TCL74097.1"/>
    </source>
</evidence>
<dbReference type="GO" id="GO:0097367">
    <property type="term" value="F:carbohydrate derivative binding"/>
    <property type="evidence" value="ECO:0007669"/>
    <property type="project" value="InterPro"/>
</dbReference>
<organism evidence="3 4">
    <name type="scientific">Hydrogenispora ethanolica</name>
    <dbReference type="NCBI Taxonomy" id="1082276"/>
    <lineage>
        <taxon>Bacteria</taxon>
        <taxon>Bacillati</taxon>
        <taxon>Bacillota</taxon>
        <taxon>Hydrogenispora</taxon>
    </lineage>
</organism>
<dbReference type="PANTHER" id="PTHR10937:SF8">
    <property type="entry name" value="AMINOTRANSFERASE-RELATED"/>
    <property type="match status" value="1"/>
</dbReference>
<dbReference type="EMBL" id="SLUN01000004">
    <property type="protein sequence ID" value="TCL74097.1"/>
    <property type="molecule type" value="Genomic_DNA"/>
</dbReference>
<dbReference type="Proteomes" id="UP000295008">
    <property type="component" value="Unassembled WGS sequence"/>
</dbReference>
<dbReference type="GO" id="GO:1901135">
    <property type="term" value="P:carbohydrate derivative metabolic process"/>
    <property type="evidence" value="ECO:0007669"/>
    <property type="project" value="InterPro"/>
</dbReference>
<reference evidence="3 4" key="1">
    <citation type="submission" date="2019-03" db="EMBL/GenBank/DDBJ databases">
        <title>Genomic Encyclopedia of Type Strains, Phase IV (KMG-IV): sequencing the most valuable type-strain genomes for metagenomic binning, comparative biology and taxonomic classification.</title>
        <authorList>
            <person name="Goeker M."/>
        </authorList>
    </citation>
    <scope>NUCLEOTIDE SEQUENCE [LARGE SCALE GENOMIC DNA]</scope>
    <source>
        <strain evidence="3 4">LX-B</strain>
    </source>
</reference>
<evidence type="ECO:0000256" key="1">
    <source>
        <dbReference type="ARBA" id="ARBA00022737"/>
    </source>
</evidence>
<accession>A0A4V2QG22</accession>
<dbReference type="InterPro" id="IPR035466">
    <property type="entry name" value="GlmS/AgaS_SIS"/>
</dbReference>
<sequence length="345" mass="37231">MVQMWEEIWEQPAVLESCITLNSGVIGEVVKAIKAREIDLIYIAARGTSDHAAVYGKYIFEYTLGIPVALAAPSIVTMYSQDLKLKNCLVIGISQSGKAADVIEVINTGKRSGAVTVAITNDPASPLARAGQFHLDCHAGLEKSVAATKTFSAEMMALAQLAAAWSGDPAMAGELASVPQKLLPLRDEAEVIAAKAERYRFMDECFVLARGINYAISLEAALKIQETSYVRAKAFATSDFQHGPIAMVESAIPILIFAPQGPSQADMREIIAKLTQSQVELIIVSNSPDLLAMGQSAFTIPDTGNDVISPFFNMMVAQMFACKLSLVKGYDPDKPRRLSKVTITR</sequence>
<dbReference type="PROSITE" id="PS51464">
    <property type="entry name" value="SIS"/>
    <property type="match status" value="2"/>
</dbReference>
<dbReference type="CDD" id="cd05009">
    <property type="entry name" value="SIS_GlmS_GlmD_2"/>
    <property type="match status" value="1"/>
</dbReference>
<keyword evidence="4" id="KW-1185">Reference proteome</keyword>
<gene>
    <name evidence="3" type="ORF">EDC14_100432</name>
</gene>
<comment type="caution">
    <text evidence="3">The sequence shown here is derived from an EMBL/GenBank/DDBJ whole genome shotgun (WGS) entry which is preliminary data.</text>
</comment>
<dbReference type="SUPFAM" id="SSF53697">
    <property type="entry name" value="SIS domain"/>
    <property type="match status" value="1"/>
</dbReference>
<dbReference type="InterPro" id="IPR035490">
    <property type="entry name" value="GlmS/FrlB_SIS"/>
</dbReference>
<dbReference type="RefSeq" id="WP_132013054.1">
    <property type="nucleotide sequence ID" value="NZ_SLUN01000004.1"/>
</dbReference>
<feature type="domain" description="SIS" evidence="2">
    <location>
        <begin position="192"/>
        <end position="335"/>
    </location>
</feature>
<protein>
    <submittedName>
        <fullName evidence="3">Glutamine--fructose-6-phosphate transaminase</fullName>
    </submittedName>
</protein>
<dbReference type="Gene3D" id="3.40.50.10490">
    <property type="entry name" value="Glucose-6-phosphate isomerase like protein, domain 1"/>
    <property type="match status" value="2"/>
</dbReference>
<evidence type="ECO:0000259" key="2">
    <source>
        <dbReference type="PROSITE" id="PS51464"/>
    </source>
</evidence>
<name>A0A4V2QG22_HYDET</name>
<dbReference type="PANTHER" id="PTHR10937">
    <property type="entry name" value="GLUCOSAMINE--FRUCTOSE-6-PHOSPHATE AMINOTRANSFERASE, ISOMERIZING"/>
    <property type="match status" value="1"/>
</dbReference>
<dbReference type="OrthoDB" id="9782098at2"/>
<dbReference type="Pfam" id="PF01380">
    <property type="entry name" value="SIS"/>
    <property type="match status" value="2"/>
</dbReference>
<proteinExistence type="predicted"/>
<dbReference type="InterPro" id="IPR046348">
    <property type="entry name" value="SIS_dom_sf"/>
</dbReference>
<dbReference type="CDD" id="cd05008">
    <property type="entry name" value="SIS_GlmS_GlmD_1"/>
    <property type="match status" value="1"/>
</dbReference>
<dbReference type="InterPro" id="IPR001347">
    <property type="entry name" value="SIS_dom"/>
</dbReference>
<dbReference type="AlphaFoldDB" id="A0A4V2QG22"/>
<evidence type="ECO:0000313" key="4">
    <source>
        <dbReference type="Proteomes" id="UP000295008"/>
    </source>
</evidence>